<accession>A0A218Z673</accession>
<dbReference type="Proteomes" id="UP000242519">
    <property type="component" value="Unassembled WGS sequence"/>
</dbReference>
<dbReference type="GO" id="GO:0005763">
    <property type="term" value="C:mitochondrial small ribosomal subunit"/>
    <property type="evidence" value="ECO:0007669"/>
    <property type="project" value="TreeGrafter"/>
</dbReference>
<dbReference type="AlphaFoldDB" id="A0A218Z673"/>
<feature type="compositionally biased region" description="Basic and acidic residues" evidence="1">
    <location>
        <begin position="86"/>
        <end position="97"/>
    </location>
</feature>
<dbReference type="PANTHER" id="PTHR28158:SF1">
    <property type="entry name" value="SMALL RIBOSOMAL SUBUNIT PROTEIN MS45"/>
    <property type="match status" value="1"/>
</dbReference>
<dbReference type="InParanoid" id="A0A218Z673"/>
<name>A0A218Z673_9HELO</name>
<comment type="caution">
    <text evidence="2">The sequence shown here is derived from an EMBL/GenBank/DDBJ whole genome shotgun (WGS) entry which is preliminary data.</text>
</comment>
<dbReference type="EMBL" id="MZNU01000200">
    <property type="protein sequence ID" value="OWP03100.1"/>
    <property type="molecule type" value="Genomic_DNA"/>
</dbReference>
<keyword evidence="3" id="KW-1185">Reference proteome</keyword>
<dbReference type="PANTHER" id="PTHR28158">
    <property type="entry name" value="37S RIBOSOMAL PROTEIN S35, MITOCHONDRIAL"/>
    <property type="match status" value="1"/>
</dbReference>
<feature type="region of interest" description="Disordered" evidence="1">
    <location>
        <begin position="86"/>
        <end position="129"/>
    </location>
</feature>
<dbReference type="InterPro" id="IPR021036">
    <property type="entry name" value="Ribosomal_mS45"/>
</dbReference>
<feature type="compositionally biased region" description="Basic and acidic residues" evidence="1">
    <location>
        <begin position="105"/>
        <end position="129"/>
    </location>
</feature>
<evidence type="ECO:0000313" key="3">
    <source>
        <dbReference type="Proteomes" id="UP000242519"/>
    </source>
</evidence>
<gene>
    <name evidence="2" type="ORF">B2J93_6417</name>
</gene>
<dbReference type="OrthoDB" id="10052321at2759"/>
<dbReference type="GO" id="GO:0003735">
    <property type="term" value="F:structural constituent of ribosome"/>
    <property type="evidence" value="ECO:0007669"/>
    <property type="project" value="TreeGrafter"/>
</dbReference>
<dbReference type="Pfam" id="PF12298">
    <property type="entry name" value="Bot1p"/>
    <property type="match status" value="1"/>
</dbReference>
<evidence type="ECO:0000256" key="1">
    <source>
        <dbReference type="SAM" id="MobiDB-lite"/>
    </source>
</evidence>
<dbReference type="GO" id="GO:0032543">
    <property type="term" value="P:mitochondrial translation"/>
    <property type="evidence" value="ECO:0007669"/>
    <property type="project" value="TreeGrafter"/>
</dbReference>
<organism evidence="2 3">
    <name type="scientific">Diplocarpon coronariae</name>
    <dbReference type="NCBI Taxonomy" id="2795749"/>
    <lineage>
        <taxon>Eukaryota</taxon>
        <taxon>Fungi</taxon>
        <taxon>Dikarya</taxon>
        <taxon>Ascomycota</taxon>
        <taxon>Pezizomycotina</taxon>
        <taxon>Leotiomycetes</taxon>
        <taxon>Helotiales</taxon>
        <taxon>Drepanopezizaceae</taxon>
        <taxon>Diplocarpon</taxon>
    </lineage>
</organism>
<proteinExistence type="predicted"/>
<protein>
    <recommendedName>
        <fullName evidence="4">Ribosomal protein S35, mitochondrial</fullName>
    </recommendedName>
</protein>
<dbReference type="STRING" id="503106.A0A218Z673"/>
<evidence type="ECO:0008006" key="4">
    <source>
        <dbReference type="Google" id="ProtNLM"/>
    </source>
</evidence>
<evidence type="ECO:0000313" key="2">
    <source>
        <dbReference type="EMBL" id="OWP03100.1"/>
    </source>
</evidence>
<sequence length="374" mass="42509">MPPTVRCTATLSSSCAKPLCRAASLSRSFSTSLRNEQRTTRARKALFRWLGTQGVNFFNPLPGSTNYLNAYNTLGQLKRVVEAEKEKDLKKKKESESKAVQSENDSEKENKDGKDGEKKDGLPPETMRDRIPFPLNRHYVSHPVLDEMVKEEIWFRVMIEAKSVREVSSELGIEMARVGAVVRLKEIEKEWARIGKPLASAYQRAVLKMLPKTLLAPIGEKVNRHESINDLPVHRATGQQIFHPTSESRHFTRVDAARVFDERLLPADSRVPHPELVMKHKEANQELPREQIEELTAAREAIAEQKRISAIKWQEKKEAAVKKVDSSRWTFHFTEVQVDDAGKTGRGHKGTGWRYGVPLMDRSRGQVKIPTSVE</sequence>
<reference evidence="2 3" key="1">
    <citation type="submission" date="2017-04" db="EMBL/GenBank/DDBJ databases">
        <title>Draft genome sequence of Marssonina coronaria NL1: causal agent of apple blotch.</title>
        <authorList>
            <person name="Cheng Q."/>
        </authorList>
    </citation>
    <scope>NUCLEOTIDE SEQUENCE [LARGE SCALE GENOMIC DNA]</scope>
    <source>
        <strain evidence="2 3">NL1</strain>
    </source>
</reference>